<dbReference type="AlphaFoldDB" id="A0ABD3HZF8"/>
<feature type="compositionally biased region" description="Polar residues" evidence="1">
    <location>
        <begin position="186"/>
        <end position="198"/>
    </location>
</feature>
<accession>A0ABD3HZF8</accession>
<reference evidence="2 3" key="1">
    <citation type="submission" date="2024-09" db="EMBL/GenBank/DDBJ databases">
        <title>Chromosome-scale assembly of Riccia sorocarpa.</title>
        <authorList>
            <person name="Paukszto L."/>
        </authorList>
    </citation>
    <scope>NUCLEOTIDE SEQUENCE [LARGE SCALE GENOMIC DNA]</scope>
    <source>
        <strain evidence="2">LP-2024</strain>
        <tissue evidence="2">Aerial parts of the thallus</tissue>
    </source>
</reference>
<feature type="region of interest" description="Disordered" evidence="1">
    <location>
        <begin position="101"/>
        <end position="137"/>
    </location>
</feature>
<comment type="caution">
    <text evidence="2">The sequence shown here is derived from an EMBL/GenBank/DDBJ whole genome shotgun (WGS) entry which is preliminary data.</text>
</comment>
<organism evidence="2 3">
    <name type="scientific">Riccia sorocarpa</name>
    <dbReference type="NCBI Taxonomy" id="122646"/>
    <lineage>
        <taxon>Eukaryota</taxon>
        <taxon>Viridiplantae</taxon>
        <taxon>Streptophyta</taxon>
        <taxon>Embryophyta</taxon>
        <taxon>Marchantiophyta</taxon>
        <taxon>Marchantiopsida</taxon>
        <taxon>Marchantiidae</taxon>
        <taxon>Marchantiales</taxon>
        <taxon>Ricciaceae</taxon>
        <taxon>Riccia</taxon>
    </lineage>
</organism>
<proteinExistence type="predicted"/>
<evidence type="ECO:0000313" key="2">
    <source>
        <dbReference type="EMBL" id="KAL3695622.1"/>
    </source>
</evidence>
<evidence type="ECO:0000313" key="3">
    <source>
        <dbReference type="Proteomes" id="UP001633002"/>
    </source>
</evidence>
<keyword evidence="3" id="KW-1185">Reference proteome</keyword>
<dbReference type="EMBL" id="JBJQOH010000002">
    <property type="protein sequence ID" value="KAL3695622.1"/>
    <property type="molecule type" value="Genomic_DNA"/>
</dbReference>
<name>A0ABD3HZF8_9MARC</name>
<feature type="compositionally biased region" description="Polar residues" evidence="1">
    <location>
        <begin position="113"/>
        <end position="122"/>
    </location>
</feature>
<feature type="region of interest" description="Disordered" evidence="1">
    <location>
        <begin position="183"/>
        <end position="234"/>
    </location>
</feature>
<protein>
    <submittedName>
        <fullName evidence="2">Uncharacterized protein</fullName>
    </submittedName>
</protein>
<sequence>MSLRYSLHHRNGLAIRHNADVRHPRQLPETPPIVPDHHKLRKDLEEHLVANNPMDVSNSHQVVRIHRIILPASTHPRSALRGGQISGARAPIYGAGAPIYEAGAPESEHPSSDFRSSGSDNRSPAPEFGARAPIYGAGRPESELGLQFTELGSDYPERSWAPISGAVEQVGSDFRSRAPIIGAQLRNRSSGSANQSRAPISGAELGSDNQSSGIDDRSWAPDIGAGAPLSELGL</sequence>
<gene>
    <name evidence="2" type="ORF">R1sor_009698</name>
</gene>
<evidence type="ECO:0000256" key="1">
    <source>
        <dbReference type="SAM" id="MobiDB-lite"/>
    </source>
</evidence>
<dbReference type="Proteomes" id="UP001633002">
    <property type="component" value="Unassembled WGS sequence"/>
</dbReference>